<feature type="compositionally biased region" description="Polar residues" evidence="1">
    <location>
        <begin position="454"/>
        <end position="466"/>
    </location>
</feature>
<feature type="region of interest" description="Disordered" evidence="1">
    <location>
        <begin position="447"/>
        <end position="466"/>
    </location>
</feature>
<sequence>MSKNHPNDNIYSILGKLEALKPTPEEKRFALVKEIQESVEAQGSILEGVDAVEARLAQQFAESIDEKAPPGAKAERMVKDIKKGYAKDGKLTDKEKAIAYATTWKAHNKGQVEEAGAVCAECGMVEGECEHTMAEGEVTHKGGEKVATKTGTIHKSKATVDTEKLLSRGDVTDPDAEEVPSAPAVKQGRGRPKMAAKDRSQASMPWGGNPPKDTYKHQKGSLVHKISESRLMDDAGQTLQHILNRFRAEVRNFEQGGDLDEDLYHALFDYYNDAGEMPYGVAKARDGDPMEWVAQNLESHLRGGGVVGGNQEDDYSLEREAIGEPQPGIPGNIPVPGKMDRLNNPRDYYEEVTMEDELNELARLAGLQTEGNAFSGKLANTSKGDSFEQDGKTFTNRSSIANKELDEEETDEGNEFGQAVRNAKADGVQPGEKVKVGGKEIPVKESTELDGEQSDFNISTSMSSDGNKNVTVTATGDHAANLLQMLRIAGLGGGDKAQELQQQEPEVMYFDEPDAIEMDEEGVEVDQPAQEPANAPDEKYGSIKAITTQGDDLNREKSQDPATANKAANPLTNAQSVLKAVAQLESKLAEEYESIKKVSK</sequence>
<protein>
    <submittedName>
        <fullName evidence="2">Uncharacterized protein</fullName>
    </submittedName>
</protein>
<gene>
    <name evidence="2" type="ORF">UFOVP112_176</name>
</gene>
<feature type="region of interest" description="Disordered" evidence="1">
    <location>
        <begin position="379"/>
        <end position="411"/>
    </location>
</feature>
<feature type="region of interest" description="Disordered" evidence="1">
    <location>
        <begin position="513"/>
        <end position="570"/>
    </location>
</feature>
<evidence type="ECO:0000313" key="2">
    <source>
        <dbReference type="EMBL" id="CAB4129078.1"/>
    </source>
</evidence>
<feature type="compositionally biased region" description="Polar residues" evidence="1">
    <location>
        <begin position="392"/>
        <end position="401"/>
    </location>
</feature>
<name>A0A6J5L2Y8_9CAUD</name>
<accession>A0A6J5L2Y8</accession>
<dbReference type="EMBL" id="LR796233">
    <property type="protein sequence ID" value="CAB4129078.1"/>
    <property type="molecule type" value="Genomic_DNA"/>
</dbReference>
<feature type="region of interest" description="Disordered" evidence="1">
    <location>
        <begin position="167"/>
        <end position="217"/>
    </location>
</feature>
<organism evidence="2">
    <name type="scientific">uncultured Caudovirales phage</name>
    <dbReference type="NCBI Taxonomy" id="2100421"/>
    <lineage>
        <taxon>Viruses</taxon>
        <taxon>Duplodnaviria</taxon>
        <taxon>Heunggongvirae</taxon>
        <taxon>Uroviricota</taxon>
        <taxon>Caudoviricetes</taxon>
        <taxon>Peduoviridae</taxon>
        <taxon>Maltschvirus</taxon>
        <taxon>Maltschvirus maltsch</taxon>
    </lineage>
</organism>
<proteinExistence type="predicted"/>
<reference evidence="2" key="1">
    <citation type="submission" date="2020-04" db="EMBL/GenBank/DDBJ databases">
        <authorList>
            <person name="Chiriac C."/>
            <person name="Salcher M."/>
            <person name="Ghai R."/>
            <person name="Kavagutti S V."/>
        </authorList>
    </citation>
    <scope>NUCLEOTIDE SEQUENCE</scope>
</reference>
<feature type="region of interest" description="Disordered" evidence="1">
    <location>
        <begin position="322"/>
        <end position="342"/>
    </location>
</feature>
<feature type="compositionally biased region" description="Acidic residues" evidence="1">
    <location>
        <begin position="513"/>
        <end position="524"/>
    </location>
</feature>
<evidence type="ECO:0000256" key="1">
    <source>
        <dbReference type="SAM" id="MobiDB-lite"/>
    </source>
</evidence>